<proteinExistence type="predicted"/>
<reference evidence="2" key="1">
    <citation type="submission" date="2018-05" db="EMBL/GenBank/DDBJ databases">
        <authorList>
            <person name="Lanie J.A."/>
            <person name="Ng W.-L."/>
            <person name="Kazmierczak K.M."/>
            <person name="Andrzejewski T.M."/>
            <person name="Davidsen T.M."/>
            <person name="Wayne K.J."/>
            <person name="Tettelin H."/>
            <person name="Glass J.I."/>
            <person name="Rusch D."/>
            <person name="Podicherti R."/>
            <person name="Tsui H.-C.T."/>
            <person name="Winkler M.E."/>
        </authorList>
    </citation>
    <scope>NUCLEOTIDE SEQUENCE</scope>
</reference>
<protein>
    <recommendedName>
        <fullName evidence="3">Tyrosine kinase G-rich domain-containing protein</fullName>
    </recommendedName>
</protein>
<keyword evidence="1" id="KW-1133">Transmembrane helix</keyword>
<evidence type="ECO:0008006" key="3">
    <source>
        <dbReference type="Google" id="ProtNLM"/>
    </source>
</evidence>
<dbReference type="EMBL" id="UINC01109911">
    <property type="protein sequence ID" value="SVC77061.1"/>
    <property type="molecule type" value="Genomic_DNA"/>
</dbReference>
<dbReference type="AlphaFoldDB" id="A0A382PYJ5"/>
<evidence type="ECO:0000256" key="1">
    <source>
        <dbReference type="SAM" id="Phobius"/>
    </source>
</evidence>
<sequence>QELTLLAILTHGTNTPNQSEEVLFTTAKNKLGKILIYNKNIEDYFSKIIVTTFSPYLSKDLAEIAIKELGDLNRFFRSQNVIEKTKFIEKRIFTVEKDLENSEEKLKNFQIQNRQVSSPNLLLEQGHLITEVDIQKNIYITLKQQLEMAKIELIQKSSILAIVDSPQLDFEPVNKNPILSAVMSGIIGTGFGLFIAFFLYYVKNTDVAKKRKLRTINRLLIRNILLLGKDKFILWNINILLVLGLPFILSRKSVIPVYFGLYSFKGLILVITFNMIFIISFFLLIASYLRKKKQL</sequence>
<dbReference type="GO" id="GO:0004713">
    <property type="term" value="F:protein tyrosine kinase activity"/>
    <property type="evidence" value="ECO:0007669"/>
    <property type="project" value="TreeGrafter"/>
</dbReference>
<organism evidence="2">
    <name type="scientific">marine metagenome</name>
    <dbReference type="NCBI Taxonomy" id="408172"/>
    <lineage>
        <taxon>unclassified sequences</taxon>
        <taxon>metagenomes</taxon>
        <taxon>ecological metagenomes</taxon>
    </lineage>
</organism>
<dbReference type="PANTHER" id="PTHR32309">
    <property type="entry name" value="TYROSINE-PROTEIN KINASE"/>
    <property type="match status" value="1"/>
</dbReference>
<accession>A0A382PYJ5</accession>
<name>A0A382PYJ5_9ZZZZ</name>
<gene>
    <name evidence="2" type="ORF">METZ01_LOCUS329915</name>
</gene>
<dbReference type="PANTHER" id="PTHR32309:SF13">
    <property type="entry name" value="FERRIC ENTEROBACTIN TRANSPORT PROTEIN FEPE"/>
    <property type="match status" value="1"/>
</dbReference>
<feature type="non-terminal residue" evidence="2">
    <location>
        <position position="1"/>
    </location>
</feature>
<feature type="transmembrane region" description="Helical" evidence="1">
    <location>
        <begin position="178"/>
        <end position="202"/>
    </location>
</feature>
<feature type="transmembrane region" description="Helical" evidence="1">
    <location>
        <begin position="232"/>
        <end position="249"/>
    </location>
</feature>
<evidence type="ECO:0000313" key="2">
    <source>
        <dbReference type="EMBL" id="SVC77061.1"/>
    </source>
</evidence>
<dbReference type="InterPro" id="IPR050445">
    <property type="entry name" value="Bact_polysacc_biosynth/exp"/>
</dbReference>
<keyword evidence="1" id="KW-0472">Membrane</keyword>
<feature type="transmembrane region" description="Helical" evidence="1">
    <location>
        <begin position="261"/>
        <end position="289"/>
    </location>
</feature>
<dbReference type="GO" id="GO:0005886">
    <property type="term" value="C:plasma membrane"/>
    <property type="evidence" value="ECO:0007669"/>
    <property type="project" value="TreeGrafter"/>
</dbReference>
<keyword evidence="1" id="KW-0812">Transmembrane</keyword>